<keyword evidence="3" id="KW-0378">Hydrolase</keyword>
<feature type="domain" description="Alpha/beta hydrolase fold-3" evidence="2">
    <location>
        <begin position="83"/>
        <end position="282"/>
    </location>
</feature>
<dbReference type="SUPFAM" id="SSF53474">
    <property type="entry name" value="alpha/beta-Hydrolases"/>
    <property type="match status" value="1"/>
</dbReference>
<proteinExistence type="predicted"/>
<evidence type="ECO:0000313" key="3">
    <source>
        <dbReference type="EMBL" id="KAF2870250.1"/>
    </source>
</evidence>
<dbReference type="GO" id="GO:0016787">
    <property type="term" value="F:hydrolase activity"/>
    <property type="evidence" value="ECO:0007669"/>
    <property type="project" value="UniProtKB-KW"/>
</dbReference>
<comment type="caution">
    <text evidence="3">The sequence shown here is derived from an EMBL/GenBank/DDBJ whole genome shotgun (WGS) entry which is preliminary data.</text>
</comment>
<feature type="non-terminal residue" evidence="3">
    <location>
        <position position="457"/>
    </location>
</feature>
<dbReference type="InterPro" id="IPR029058">
    <property type="entry name" value="AB_hydrolase_fold"/>
</dbReference>
<dbReference type="Proteomes" id="UP000481861">
    <property type="component" value="Unassembled WGS sequence"/>
</dbReference>
<gene>
    <name evidence="3" type="ORF">BDV95DRAFT_523037</name>
</gene>
<feature type="region of interest" description="Disordered" evidence="1">
    <location>
        <begin position="227"/>
        <end position="252"/>
    </location>
</feature>
<name>A0A7C8IBX5_9PLEO</name>
<protein>
    <submittedName>
        <fullName evidence="3">Alpha/Beta hydrolase protein</fullName>
    </submittedName>
</protein>
<evidence type="ECO:0000259" key="2">
    <source>
        <dbReference type="Pfam" id="PF07859"/>
    </source>
</evidence>
<keyword evidence="4" id="KW-1185">Reference proteome</keyword>
<organism evidence="3 4">
    <name type="scientific">Massariosphaeria phaeospora</name>
    <dbReference type="NCBI Taxonomy" id="100035"/>
    <lineage>
        <taxon>Eukaryota</taxon>
        <taxon>Fungi</taxon>
        <taxon>Dikarya</taxon>
        <taxon>Ascomycota</taxon>
        <taxon>Pezizomycotina</taxon>
        <taxon>Dothideomycetes</taxon>
        <taxon>Pleosporomycetidae</taxon>
        <taxon>Pleosporales</taxon>
        <taxon>Pleosporales incertae sedis</taxon>
        <taxon>Massariosphaeria</taxon>
    </lineage>
</organism>
<evidence type="ECO:0000256" key="1">
    <source>
        <dbReference type="SAM" id="MobiDB-lite"/>
    </source>
</evidence>
<dbReference type="EMBL" id="JAADJZ010000014">
    <property type="protein sequence ID" value="KAF2870250.1"/>
    <property type="molecule type" value="Genomic_DNA"/>
</dbReference>
<dbReference type="Pfam" id="PF07859">
    <property type="entry name" value="Abhydrolase_3"/>
    <property type="match status" value="1"/>
</dbReference>
<reference evidence="3 4" key="1">
    <citation type="submission" date="2020-01" db="EMBL/GenBank/DDBJ databases">
        <authorList>
            <consortium name="DOE Joint Genome Institute"/>
            <person name="Haridas S."/>
            <person name="Albert R."/>
            <person name="Binder M."/>
            <person name="Bloem J."/>
            <person name="Labutti K."/>
            <person name="Salamov A."/>
            <person name="Andreopoulos B."/>
            <person name="Baker S.E."/>
            <person name="Barry K."/>
            <person name="Bills G."/>
            <person name="Bluhm B.H."/>
            <person name="Cannon C."/>
            <person name="Castanera R."/>
            <person name="Culley D.E."/>
            <person name="Daum C."/>
            <person name="Ezra D."/>
            <person name="Gonzalez J.B."/>
            <person name="Henrissat B."/>
            <person name="Kuo A."/>
            <person name="Liang C."/>
            <person name="Lipzen A."/>
            <person name="Lutzoni F."/>
            <person name="Magnuson J."/>
            <person name="Mondo S."/>
            <person name="Nolan M."/>
            <person name="Ohm R."/>
            <person name="Pangilinan J."/>
            <person name="Park H.-J.H."/>
            <person name="Ramirez L."/>
            <person name="Alfaro M."/>
            <person name="Sun H."/>
            <person name="Tritt A."/>
            <person name="Yoshinaga Y."/>
            <person name="Zwiers L.-H.L."/>
            <person name="Turgeon B.G."/>
            <person name="Goodwin S.B."/>
            <person name="Spatafora J.W."/>
            <person name="Crous P.W."/>
            <person name="Grigoriev I.V."/>
        </authorList>
    </citation>
    <scope>NUCLEOTIDE SEQUENCE [LARGE SCALE GENOMIC DNA]</scope>
    <source>
        <strain evidence="3 4">CBS 611.86</strain>
    </source>
</reference>
<dbReference type="AlphaFoldDB" id="A0A7C8IBX5"/>
<accession>A0A7C8IBX5</accession>
<dbReference type="InterPro" id="IPR013094">
    <property type="entry name" value="AB_hydrolase_3"/>
</dbReference>
<dbReference type="OrthoDB" id="5396420at2759"/>
<dbReference type="Gene3D" id="3.40.50.1820">
    <property type="entry name" value="alpha/beta hydrolase"/>
    <property type="match status" value="1"/>
</dbReference>
<evidence type="ECO:0000313" key="4">
    <source>
        <dbReference type="Proteomes" id="UP000481861"/>
    </source>
</evidence>
<sequence length="457" mass="51006">MSPRLLLRGPCATTPRRFLSHRVFAARRISSPSAALVAPPSRRYEQVSVPCRSNGSIQIDILPSSTPSSPILIYLPSGPVLPDHNTEEDAIISILGASSGATIARINYRASSQHQFPTPLHDVLFGYDWIQENLLVQDDSRPRRLARLGVCGELLGGSLATLLALTECKLAHSRIGAAAVNNPILDWVFPDDMPAAGTVELPEPLAPEETSFPADQDMMTWWVPQESEEPATVKQKPRKRVPKAPPPTSWQLHGDNPVIPALTLSAERDMLFRRPEDYLDRFASPIHFFRSPHATVIYPQHEDLLASLSPTVQAVDLLDVETRMSVEHFDTFGKSCMPADLPRLVRCRAYARIYPPAAHNLDLPLWHIATGSQSPLMDQASELSRLVRRSIARQTLRNRAGRIRYHDSAEKENYEAYANGRVALNTVEGVGLWSQWHDNPGWRLQVEQMGAWMKKSL</sequence>